<keyword evidence="4" id="KW-0408">Iron</keyword>
<evidence type="ECO:0000256" key="4">
    <source>
        <dbReference type="ARBA" id="ARBA00023004"/>
    </source>
</evidence>
<name>A0ABS4J923_9BACL</name>
<accession>A0ABS4J923</accession>
<dbReference type="PANTHER" id="PTHR43498">
    <property type="entry name" value="FERREDOXIN:COB-COM HETERODISULFIDE REDUCTASE SUBUNIT A"/>
    <property type="match status" value="1"/>
</dbReference>
<keyword evidence="2" id="KW-0479">Metal-binding</keyword>
<organism evidence="7 8">
    <name type="scientific">Paenibacillus eucommiae</name>
    <dbReference type="NCBI Taxonomy" id="1355755"/>
    <lineage>
        <taxon>Bacteria</taxon>
        <taxon>Bacillati</taxon>
        <taxon>Bacillota</taxon>
        <taxon>Bacilli</taxon>
        <taxon>Bacillales</taxon>
        <taxon>Paenibacillaceae</taxon>
        <taxon>Paenibacillus</taxon>
    </lineage>
</organism>
<comment type="caution">
    <text evidence="7">The sequence shown here is derived from an EMBL/GenBank/DDBJ whole genome shotgun (WGS) entry which is preliminary data.</text>
</comment>
<gene>
    <name evidence="7" type="ORF">J2Z66_007397</name>
</gene>
<dbReference type="InterPro" id="IPR039650">
    <property type="entry name" value="HdrA-like"/>
</dbReference>
<dbReference type="InterPro" id="IPR036188">
    <property type="entry name" value="FAD/NAD-bd_sf"/>
</dbReference>
<evidence type="ECO:0000256" key="5">
    <source>
        <dbReference type="ARBA" id="ARBA00023014"/>
    </source>
</evidence>
<evidence type="ECO:0000313" key="7">
    <source>
        <dbReference type="EMBL" id="MBP1995755.1"/>
    </source>
</evidence>
<reference evidence="7 8" key="1">
    <citation type="submission" date="2021-03" db="EMBL/GenBank/DDBJ databases">
        <title>Genomic Encyclopedia of Type Strains, Phase IV (KMG-IV): sequencing the most valuable type-strain genomes for metagenomic binning, comparative biology and taxonomic classification.</title>
        <authorList>
            <person name="Goeker M."/>
        </authorList>
    </citation>
    <scope>NUCLEOTIDE SEQUENCE [LARGE SCALE GENOMIC DNA]</scope>
    <source>
        <strain evidence="7 8">DSM 26048</strain>
    </source>
</reference>
<dbReference type="Gene3D" id="3.50.50.60">
    <property type="entry name" value="FAD/NAD(P)-binding domain"/>
    <property type="match status" value="1"/>
</dbReference>
<dbReference type="Proteomes" id="UP001519287">
    <property type="component" value="Unassembled WGS sequence"/>
</dbReference>
<evidence type="ECO:0000256" key="2">
    <source>
        <dbReference type="ARBA" id="ARBA00022723"/>
    </source>
</evidence>
<evidence type="ECO:0008006" key="9">
    <source>
        <dbReference type="Google" id="ProtNLM"/>
    </source>
</evidence>
<protein>
    <recommendedName>
        <fullName evidence="9">FAD-dependent oxidoreductase</fullName>
    </recommendedName>
</protein>
<dbReference type="RefSeq" id="WP_245376094.1">
    <property type="nucleotide sequence ID" value="NZ_JAGGLB010000038.1"/>
</dbReference>
<keyword evidence="1" id="KW-0004">4Fe-4S</keyword>
<dbReference type="PANTHER" id="PTHR43498:SF1">
    <property type="entry name" value="COB--COM HETERODISULFIDE REDUCTASE IRON-SULFUR SUBUNIT A"/>
    <property type="match status" value="1"/>
</dbReference>
<sequence length="636" mass="68523">MYENKAKPNDSIVHAPHENKPLEPVETVSKINSEYDVIVAGTDPEGIAAAVSAARNGLKTLLVDGNNREILGGLFTVGWLNSLDMNLDKNDKSSNKGKPLNKGIFTEWFAQVEGDSFDIHTAANAFKRLVDGEKNIDLLLKVKSMEPILQEGGDSAGSKTITGLKLVLEDGTVQEVKAKSIIDATQDADIAAAAGVPYTLGREDIGNKDSRMAVTLVFRLSNVTDDVWKNIRKAIKIEDNGKNEHGSNEQSAWGYNKLQTYQPVNEKRTKMRGLNIGRLNDDSVLINALQIFGIDGSDPASREEGIRIGKEELPHVVDYIKANFPELAGVELDGTAPELYIRETRHIQGEYRLSMIDVLENRDQWDRIAFGSYAVDIQRTKPDEWGDIITGPIQYAVPLRSIVPLKVDGLLVVGRAASFDTLPHGSARTVPVGMATAEAAGAAAKLSQTEGITFRQLSASKEAVAKLQNMLNEQGMDIKPFTIEPIAISKHKHYTGLKVALLMGLAKGGYTNKNFNLEGESNPQAMVYLIGGAKTALGQPAAMPGDPSAAVAAIPEAERSKQKLTLEQASLTIATALGMKVSPAEAQSALVSGGFLSEATVNGIDDPTALKIGETHMMLKDLAQTFGAAADPYISR</sequence>
<dbReference type="EMBL" id="JAGGLB010000038">
    <property type="protein sequence ID" value="MBP1995755.1"/>
    <property type="molecule type" value="Genomic_DNA"/>
</dbReference>
<keyword evidence="3" id="KW-0560">Oxidoreductase</keyword>
<evidence type="ECO:0000313" key="8">
    <source>
        <dbReference type="Proteomes" id="UP001519287"/>
    </source>
</evidence>
<keyword evidence="8" id="KW-1185">Reference proteome</keyword>
<keyword evidence="5" id="KW-0411">Iron-sulfur</keyword>
<proteinExistence type="predicted"/>
<dbReference type="Pfam" id="PF12831">
    <property type="entry name" value="FAD_oxidored"/>
    <property type="match status" value="1"/>
</dbReference>
<evidence type="ECO:0000256" key="1">
    <source>
        <dbReference type="ARBA" id="ARBA00022485"/>
    </source>
</evidence>
<evidence type="ECO:0000256" key="3">
    <source>
        <dbReference type="ARBA" id="ARBA00023002"/>
    </source>
</evidence>
<dbReference type="SUPFAM" id="SSF51905">
    <property type="entry name" value="FAD/NAD(P)-binding domain"/>
    <property type="match status" value="1"/>
</dbReference>
<feature type="region of interest" description="Disordered" evidence="6">
    <location>
        <begin position="1"/>
        <end position="23"/>
    </location>
</feature>
<evidence type="ECO:0000256" key="6">
    <source>
        <dbReference type="SAM" id="MobiDB-lite"/>
    </source>
</evidence>